<dbReference type="OrthoDB" id="9804086at2"/>
<sequence>MKSHSDQCITVPTQNQSLGSAARLISLLNPSPPNFHIRSREPGNPNSIYTEKKTLTASDLEEHLQGKIAVGLTMFVSESEVIRGEIDIDDFDGVNHRDGKPLPGHAKLTGKLEQLGLPFILSVTKSGGFRLSLFLKKPTAAAVVRRYLKSCLPLLGLPETTEVFPKQDRLGKGHGNSTIAPFANFQTAYDSQGELDVAGYIACAESKRIELADAPPCIQHGLISGFEVGRRDIGIHNLAVWLHQQGQLDRFIDLAPRCLKKPFEKPYDFEKKRQQIEEKQYEGFTGCGDCQFKATCSAKVSKPGKETVLTKAIGFLRRNYTIQFDEHFGSITVDGQLLDDAISANFQKCFAETFGQDISRDKIDTATRLVAHDNITNWWQDWLNALPVWDGVDRFEIIAKDISGVPAPIYPVYLKKTLIASIVRAFHKEGIESPPLIKQMLVLAGAQDSGKSSLIYHLLPVLLLTINEHRFPDYFDSVV</sequence>
<evidence type="ECO:0000313" key="3">
    <source>
        <dbReference type="Proteomes" id="UP000184139"/>
    </source>
</evidence>
<proteinExistence type="predicted"/>
<name>A0A1M5YUD5_9BACT</name>
<protein>
    <recommendedName>
        <fullName evidence="1">Virulence-associated protein E-like domain-containing protein</fullName>
    </recommendedName>
</protein>
<dbReference type="Proteomes" id="UP000184139">
    <property type="component" value="Unassembled WGS sequence"/>
</dbReference>
<dbReference type="RefSeq" id="WP_073379569.1">
    <property type="nucleotide sequence ID" value="NZ_FQXS01000065.1"/>
</dbReference>
<evidence type="ECO:0000259" key="1">
    <source>
        <dbReference type="Pfam" id="PF05272"/>
    </source>
</evidence>
<reference evidence="2 3" key="1">
    <citation type="submission" date="2016-11" db="EMBL/GenBank/DDBJ databases">
        <authorList>
            <person name="Jaros S."/>
            <person name="Januszkiewicz K."/>
            <person name="Wedrychowicz H."/>
        </authorList>
    </citation>
    <scope>NUCLEOTIDE SEQUENCE [LARGE SCALE GENOMIC DNA]</scope>
    <source>
        <strain evidence="2 3">DSM 9705</strain>
    </source>
</reference>
<accession>A0A1M5YUD5</accession>
<gene>
    <name evidence="2" type="ORF">SAMN02745124_04467</name>
</gene>
<dbReference type="InterPro" id="IPR007936">
    <property type="entry name" value="VapE-like_dom"/>
</dbReference>
<dbReference type="EMBL" id="FQXS01000065">
    <property type="protein sequence ID" value="SHI15697.1"/>
    <property type="molecule type" value="Genomic_DNA"/>
</dbReference>
<dbReference type="AlphaFoldDB" id="A0A1M5YUD5"/>
<feature type="domain" description="Virulence-associated protein E-like" evidence="1">
    <location>
        <begin position="384"/>
        <end position="459"/>
    </location>
</feature>
<organism evidence="2 3">
    <name type="scientific">Desulfofustis glycolicus DSM 9705</name>
    <dbReference type="NCBI Taxonomy" id="1121409"/>
    <lineage>
        <taxon>Bacteria</taxon>
        <taxon>Pseudomonadati</taxon>
        <taxon>Thermodesulfobacteriota</taxon>
        <taxon>Desulfobulbia</taxon>
        <taxon>Desulfobulbales</taxon>
        <taxon>Desulfocapsaceae</taxon>
        <taxon>Desulfofustis</taxon>
    </lineage>
</organism>
<evidence type="ECO:0000313" key="2">
    <source>
        <dbReference type="EMBL" id="SHI15697.1"/>
    </source>
</evidence>
<keyword evidence="3" id="KW-1185">Reference proteome</keyword>
<dbReference type="Pfam" id="PF05272">
    <property type="entry name" value="VapE-like_dom"/>
    <property type="match status" value="1"/>
</dbReference>